<dbReference type="InterPro" id="IPR038138">
    <property type="entry name" value="PPS/PS_sf"/>
</dbReference>
<comment type="caution">
    <text evidence="5">The sequence shown here is derived from an EMBL/GenBank/DDBJ whole genome shotgun (WGS) entry which is preliminary data.</text>
</comment>
<dbReference type="PANTHER" id="PTHR40695">
    <property type="entry name" value="4-PHOSPHOPANTOATE--BETA-ALANINE LIGASE"/>
    <property type="match status" value="1"/>
</dbReference>
<sequence>MKNLVVAEAGLIAHGRGECFDYIIGEKTSPMARSAIKVAVAALIIAEKPVISVNGNVAALVPEELSELSNLLDIPLEINLFYHQKGRIDAIKKVLESAGARDIRGIDEKKQKVLDNLESNRRKVEYIAEADVVLVPLEDGDRTEALKRNNKKVIAIDLNPLSRTALWADITIVDNVVRVLPIMVEIAKEFKNLSEIELKDILSKFDNKINIKNTLDLIVNYIEKQKEEAFKILE</sequence>
<dbReference type="SUPFAM" id="SSF52467">
    <property type="entry name" value="DHS-like NAD/FAD-binding domain"/>
    <property type="match status" value="1"/>
</dbReference>
<dbReference type="GO" id="GO:0005524">
    <property type="term" value="F:ATP binding"/>
    <property type="evidence" value="ECO:0007669"/>
    <property type="project" value="UniProtKB-KW"/>
</dbReference>
<dbReference type="NCBIfam" id="NF010324">
    <property type="entry name" value="PRK13761.1"/>
    <property type="match status" value="1"/>
</dbReference>
<keyword evidence="1" id="KW-0436">Ligase</keyword>
<organism evidence="5">
    <name type="scientific">marine sediment metagenome</name>
    <dbReference type="NCBI Taxonomy" id="412755"/>
    <lineage>
        <taxon>unclassified sequences</taxon>
        <taxon>metagenomes</taxon>
        <taxon>ecological metagenomes</taxon>
    </lineage>
</organism>
<dbReference type="GO" id="GO:0016874">
    <property type="term" value="F:ligase activity"/>
    <property type="evidence" value="ECO:0007669"/>
    <property type="project" value="UniProtKB-KW"/>
</dbReference>
<evidence type="ECO:0000313" key="5">
    <source>
        <dbReference type="EMBL" id="KKN74916.1"/>
    </source>
</evidence>
<evidence type="ECO:0008006" key="6">
    <source>
        <dbReference type="Google" id="ProtNLM"/>
    </source>
</evidence>
<dbReference type="InterPro" id="IPR002855">
    <property type="entry name" value="PPS/PS"/>
</dbReference>
<reference evidence="5" key="1">
    <citation type="journal article" date="2015" name="Nature">
        <title>Complex archaea that bridge the gap between prokaryotes and eukaryotes.</title>
        <authorList>
            <person name="Spang A."/>
            <person name="Saw J.H."/>
            <person name="Jorgensen S.L."/>
            <person name="Zaremba-Niedzwiedzka K."/>
            <person name="Martijn J."/>
            <person name="Lind A.E."/>
            <person name="van Eijk R."/>
            <person name="Schleper C."/>
            <person name="Guy L."/>
            <person name="Ettema T.J."/>
        </authorList>
    </citation>
    <scope>NUCLEOTIDE SEQUENCE</scope>
</reference>
<dbReference type="Gene3D" id="3.40.50.12640">
    <property type="entry name" value="Phosphopantoate/pantothenate synthetase"/>
    <property type="match status" value="1"/>
</dbReference>
<name>A0A0F9VN67_9ZZZZ</name>
<keyword evidence="4" id="KW-0173">Coenzyme A biosynthesis</keyword>
<dbReference type="PANTHER" id="PTHR40695:SF1">
    <property type="entry name" value="4-PHOSPHOPANTOATE--BETA-ALANINE LIGASE"/>
    <property type="match status" value="1"/>
</dbReference>
<evidence type="ECO:0000256" key="4">
    <source>
        <dbReference type="ARBA" id="ARBA00022993"/>
    </source>
</evidence>
<evidence type="ECO:0000256" key="3">
    <source>
        <dbReference type="ARBA" id="ARBA00022840"/>
    </source>
</evidence>
<evidence type="ECO:0000256" key="1">
    <source>
        <dbReference type="ARBA" id="ARBA00022598"/>
    </source>
</evidence>
<dbReference type="AlphaFoldDB" id="A0A0F9VN67"/>
<evidence type="ECO:0000256" key="2">
    <source>
        <dbReference type="ARBA" id="ARBA00022741"/>
    </source>
</evidence>
<accession>A0A0F9VN67</accession>
<keyword evidence="3" id="KW-0067">ATP-binding</keyword>
<keyword evidence="2" id="KW-0547">Nucleotide-binding</keyword>
<gene>
    <name evidence="5" type="ORF">LCGC14_0385420</name>
</gene>
<dbReference type="Pfam" id="PF02006">
    <property type="entry name" value="PPS_PS"/>
    <property type="match status" value="1"/>
</dbReference>
<dbReference type="InterPro" id="IPR029035">
    <property type="entry name" value="DHS-like_NAD/FAD-binding_dom"/>
</dbReference>
<protein>
    <recommendedName>
        <fullName evidence="6">4-phosphopantoate--beta-alanine ligase</fullName>
    </recommendedName>
</protein>
<proteinExistence type="predicted"/>
<dbReference type="EMBL" id="LAZR01000318">
    <property type="protein sequence ID" value="KKN74916.1"/>
    <property type="molecule type" value="Genomic_DNA"/>
</dbReference>
<dbReference type="GO" id="GO:0015937">
    <property type="term" value="P:coenzyme A biosynthetic process"/>
    <property type="evidence" value="ECO:0007669"/>
    <property type="project" value="UniProtKB-KW"/>
</dbReference>